<protein>
    <submittedName>
        <fullName evidence="2">Uncharacterized protein</fullName>
    </submittedName>
</protein>
<keyword evidence="1" id="KW-1133">Transmembrane helix</keyword>
<dbReference type="AlphaFoldDB" id="A0A450Z5G1"/>
<evidence type="ECO:0000256" key="1">
    <source>
        <dbReference type="SAM" id="Phobius"/>
    </source>
</evidence>
<evidence type="ECO:0000313" key="2">
    <source>
        <dbReference type="EMBL" id="VFK49037.1"/>
    </source>
</evidence>
<keyword evidence="1" id="KW-0472">Membrane</keyword>
<reference evidence="2" key="1">
    <citation type="submission" date="2019-02" db="EMBL/GenBank/DDBJ databases">
        <authorList>
            <person name="Gruber-Vodicka R. H."/>
            <person name="Seah K. B. B."/>
        </authorList>
    </citation>
    <scope>NUCLEOTIDE SEQUENCE</scope>
    <source>
        <strain evidence="2">BECK_BZ123</strain>
    </source>
</reference>
<dbReference type="EMBL" id="CAADFS010000066">
    <property type="protein sequence ID" value="VFK49037.1"/>
    <property type="molecule type" value="Genomic_DNA"/>
</dbReference>
<proteinExistence type="predicted"/>
<accession>A0A450Z5G1</accession>
<organism evidence="2">
    <name type="scientific">Candidatus Kentrum sp. TC</name>
    <dbReference type="NCBI Taxonomy" id="2126339"/>
    <lineage>
        <taxon>Bacteria</taxon>
        <taxon>Pseudomonadati</taxon>
        <taxon>Pseudomonadota</taxon>
        <taxon>Gammaproteobacteria</taxon>
        <taxon>Candidatus Kentrum</taxon>
    </lineage>
</organism>
<name>A0A450Z5G1_9GAMM</name>
<feature type="transmembrane region" description="Helical" evidence="1">
    <location>
        <begin position="12"/>
        <end position="34"/>
    </location>
</feature>
<sequence length="75" mass="8569">MGLSILVREPYMVPQLLFLIGGVLLLAIVDRLLLSRFLQLFQEDLWGGNEPLNRGACTVTELRKIGWNRHHGVRD</sequence>
<keyword evidence="1" id="KW-0812">Transmembrane</keyword>
<gene>
    <name evidence="2" type="ORF">BECKTC1821D_GA0114238_10668</name>
</gene>